<organism evidence="2 3">
    <name type="scientific">Maledivibacter halophilus</name>
    <dbReference type="NCBI Taxonomy" id="36842"/>
    <lineage>
        <taxon>Bacteria</taxon>
        <taxon>Bacillati</taxon>
        <taxon>Bacillota</taxon>
        <taxon>Clostridia</taxon>
        <taxon>Peptostreptococcales</taxon>
        <taxon>Caminicellaceae</taxon>
        <taxon>Maledivibacter</taxon>
    </lineage>
</organism>
<dbReference type="RefSeq" id="WP_079491410.1">
    <property type="nucleotide sequence ID" value="NZ_FUZT01000004.1"/>
</dbReference>
<dbReference type="EMBL" id="FUZT01000004">
    <property type="protein sequence ID" value="SKC66199.1"/>
    <property type="molecule type" value="Genomic_DNA"/>
</dbReference>
<dbReference type="OrthoDB" id="2112926at2"/>
<dbReference type="STRING" id="36842.SAMN02194393_02084"/>
<dbReference type="Proteomes" id="UP000190285">
    <property type="component" value="Unassembled WGS sequence"/>
</dbReference>
<evidence type="ECO:0000313" key="3">
    <source>
        <dbReference type="Proteomes" id="UP000190285"/>
    </source>
</evidence>
<evidence type="ECO:0008006" key="4">
    <source>
        <dbReference type="Google" id="ProtNLM"/>
    </source>
</evidence>
<gene>
    <name evidence="2" type="ORF">SAMN02194393_02084</name>
</gene>
<keyword evidence="1" id="KW-0812">Transmembrane</keyword>
<proteinExistence type="predicted"/>
<dbReference type="AlphaFoldDB" id="A0A1T5KS21"/>
<keyword evidence="1" id="KW-1133">Transmembrane helix</keyword>
<keyword evidence="1" id="KW-0472">Membrane</keyword>
<reference evidence="2 3" key="1">
    <citation type="submission" date="2017-02" db="EMBL/GenBank/DDBJ databases">
        <authorList>
            <person name="Peterson S.W."/>
        </authorList>
    </citation>
    <scope>NUCLEOTIDE SEQUENCE [LARGE SCALE GENOMIC DNA]</scope>
    <source>
        <strain evidence="2 3">M1</strain>
    </source>
</reference>
<evidence type="ECO:0000256" key="1">
    <source>
        <dbReference type="SAM" id="Phobius"/>
    </source>
</evidence>
<evidence type="ECO:0000313" key="2">
    <source>
        <dbReference type="EMBL" id="SKC66199.1"/>
    </source>
</evidence>
<sequence length="122" mass="14187">MKNNTINIVLVTLIIVIFWGYFTVINLTFEKDIIEHLKSAERYAKNEDWNNVLEVARDIKKSWNKQKHLLMFNFAEAEFAVFENHLSYIIGGAEGKQLDTTLSNILAAQDLWNNTKQFVPEP</sequence>
<name>A0A1T5KS21_9FIRM</name>
<feature type="transmembrane region" description="Helical" evidence="1">
    <location>
        <begin position="6"/>
        <end position="29"/>
    </location>
</feature>
<accession>A0A1T5KS21</accession>
<protein>
    <recommendedName>
        <fullName evidence="4">DUF4363 domain-containing protein</fullName>
    </recommendedName>
</protein>
<keyword evidence="3" id="KW-1185">Reference proteome</keyword>